<evidence type="ECO:0000313" key="1">
    <source>
        <dbReference type="EMBL" id="RND79659.1"/>
    </source>
</evidence>
<organism evidence="1 4">
    <name type="scientific">Lacticaseibacillus paracasei</name>
    <name type="common">Lactobacillus paracasei</name>
    <dbReference type="NCBI Taxonomy" id="1597"/>
    <lineage>
        <taxon>Bacteria</taxon>
        <taxon>Bacillati</taxon>
        <taxon>Bacillota</taxon>
        <taxon>Bacilli</taxon>
        <taxon>Lactobacillales</taxon>
        <taxon>Lactobacillaceae</taxon>
        <taxon>Lacticaseibacillus</taxon>
    </lineage>
</organism>
<evidence type="ECO:0000313" key="2">
    <source>
        <dbReference type="EMBL" id="RNE27282.1"/>
    </source>
</evidence>
<accession>A0A422LZ66</accession>
<evidence type="ECO:0000313" key="3">
    <source>
        <dbReference type="Proteomes" id="UP000284123"/>
    </source>
</evidence>
<comment type="caution">
    <text evidence="1">The sequence shown here is derived from an EMBL/GenBank/DDBJ whole genome shotgun (WGS) entry which is preliminary data.</text>
</comment>
<dbReference type="Proteomes" id="UP000284123">
    <property type="component" value="Unassembled WGS sequence"/>
</dbReference>
<gene>
    <name evidence="1" type="ORF">FAM18157_02603</name>
    <name evidence="2" type="ORF">FAM6012_02629</name>
</gene>
<dbReference type="EMBL" id="LKGI01000089">
    <property type="protein sequence ID" value="RNE27282.1"/>
    <property type="molecule type" value="Genomic_DNA"/>
</dbReference>
<name>A0A422LZ66_LACPA</name>
<dbReference type="RefSeq" id="WP_016378137.1">
    <property type="nucleotide sequence ID" value="NZ_AQVS01000051.1"/>
</dbReference>
<sequence length="102" mass="11196">MRSKQDNEVVKLLLAYAPRTITVKELGYEGLIIGCGEVDPLTIPVSVRDKLPQLVYVSMWSQPISNGGMVGYVITDATDQHYVASGILDGELLVWEAVDSEE</sequence>
<evidence type="ECO:0000313" key="4">
    <source>
        <dbReference type="Proteomes" id="UP000284716"/>
    </source>
</evidence>
<proteinExistence type="predicted"/>
<dbReference type="EMBL" id="LKFS01000095">
    <property type="protein sequence ID" value="RND79659.1"/>
    <property type="molecule type" value="Genomic_DNA"/>
</dbReference>
<dbReference type="AlphaFoldDB" id="A0A422LZ66"/>
<reference evidence="3 4" key="1">
    <citation type="journal article" date="2018" name="Front. Microbiol.">
        <title>Conversion of Methionine to Cysteine in Lactobacillus paracasei Depends on the Highly Mobile cysK-ctl-cysE Gene Cluster.</title>
        <authorList>
            <person name="Wuthrich D."/>
            <person name="Irmler S."/>
            <person name="Berthoud H."/>
            <person name="Guggenbuhl B."/>
            <person name="Eugster E."/>
            <person name="Bruggmann R."/>
        </authorList>
    </citation>
    <scope>NUCLEOTIDE SEQUENCE [LARGE SCALE GENOMIC DNA]</scope>
    <source>
        <strain evidence="1 4">FAM18157</strain>
        <strain evidence="2 3">FAM6012</strain>
    </source>
</reference>
<dbReference type="Proteomes" id="UP000284716">
    <property type="component" value="Unassembled WGS sequence"/>
</dbReference>
<protein>
    <submittedName>
        <fullName evidence="1">Uncharacterized protein</fullName>
    </submittedName>
</protein>